<dbReference type="Proteomes" id="UP000619244">
    <property type="component" value="Unassembled WGS sequence"/>
</dbReference>
<feature type="region of interest" description="Disordered" evidence="1">
    <location>
        <begin position="1"/>
        <end position="49"/>
    </location>
</feature>
<reference evidence="2" key="1">
    <citation type="journal article" date="2014" name="Int. J. Syst. Evol. Microbiol.">
        <title>Complete genome sequence of Corynebacterium casei LMG S-19264T (=DSM 44701T), isolated from a smear-ripened cheese.</title>
        <authorList>
            <consortium name="US DOE Joint Genome Institute (JGI-PGF)"/>
            <person name="Walter F."/>
            <person name="Albersmeier A."/>
            <person name="Kalinowski J."/>
            <person name="Ruckert C."/>
        </authorList>
    </citation>
    <scope>NUCLEOTIDE SEQUENCE</scope>
    <source>
        <strain evidence="2">JCM 4790</strain>
    </source>
</reference>
<gene>
    <name evidence="2" type="ORF">GCM10010358_11360</name>
</gene>
<organism evidence="2 3">
    <name type="scientific">Streptomyces minutiscleroticus</name>
    <dbReference type="NCBI Taxonomy" id="68238"/>
    <lineage>
        <taxon>Bacteria</taxon>
        <taxon>Bacillati</taxon>
        <taxon>Actinomycetota</taxon>
        <taxon>Actinomycetes</taxon>
        <taxon>Kitasatosporales</taxon>
        <taxon>Streptomycetaceae</taxon>
        <taxon>Streptomyces</taxon>
    </lineage>
</organism>
<accession>A0A918ND67</accession>
<feature type="region of interest" description="Disordered" evidence="1">
    <location>
        <begin position="62"/>
        <end position="130"/>
    </location>
</feature>
<evidence type="ECO:0000313" key="3">
    <source>
        <dbReference type="Proteomes" id="UP000619244"/>
    </source>
</evidence>
<dbReference type="AlphaFoldDB" id="A0A918ND67"/>
<proteinExistence type="predicted"/>
<sequence length="130" mass="13189">MTTVGDFKTRSVVTPSRAGRQAEAGPSSGGEEGAVALPRAGRYDTAGTRGALVKAAARRLARRRGGPAAAVRGEPVAAPPTGTGPLRRAFRAPAPRLSQNKPCAPTSARPFAAARRETPMGGCDGGDGRV</sequence>
<protein>
    <submittedName>
        <fullName evidence="2">Uncharacterized protein</fullName>
    </submittedName>
</protein>
<feature type="compositionally biased region" description="Low complexity" evidence="1">
    <location>
        <begin position="66"/>
        <end position="97"/>
    </location>
</feature>
<keyword evidence="3" id="KW-1185">Reference proteome</keyword>
<comment type="caution">
    <text evidence="2">The sequence shown here is derived from an EMBL/GenBank/DDBJ whole genome shotgun (WGS) entry which is preliminary data.</text>
</comment>
<evidence type="ECO:0000256" key="1">
    <source>
        <dbReference type="SAM" id="MobiDB-lite"/>
    </source>
</evidence>
<dbReference type="EMBL" id="BMVU01000003">
    <property type="protein sequence ID" value="GGX58921.1"/>
    <property type="molecule type" value="Genomic_DNA"/>
</dbReference>
<evidence type="ECO:0000313" key="2">
    <source>
        <dbReference type="EMBL" id="GGX58921.1"/>
    </source>
</evidence>
<name>A0A918ND67_9ACTN</name>
<reference evidence="2" key="2">
    <citation type="submission" date="2020-09" db="EMBL/GenBank/DDBJ databases">
        <authorList>
            <person name="Sun Q."/>
            <person name="Ohkuma M."/>
        </authorList>
    </citation>
    <scope>NUCLEOTIDE SEQUENCE</scope>
    <source>
        <strain evidence="2">JCM 4790</strain>
    </source>
</reference>